<name>A0A1G1W6F1_9BACT</name>
<keyword evidence="4 5" id="KW-0472">Membrane</keyword>
<feature type="transmembrane region" description="Helical" evidence="5">
    <location>
        <begin position="273"/>
        <end position="295"/>
    </location>
</feature>
<evidence type="ECO:0000256" key="2">
    <source>
        <dbReference type="ARBA" id="ARBA00022692"/>
    </source>
</evidence>
<feature type="transmembrane region" description="Helical" evidence="5">
    <location>
        <begin position="41"/>
        <end position="58"/>
    </location>
</feature>
<feature type="transmembrane region" description="Helical" evidence="5">
    <location>
        <begin position="101"/>
        <end position="119"/>
    </location>
</feature>
<dbReference type="Pfam" id="PF04932">
    <property type="entry name" value="Wzy_C"/>
    <property type="match status" value="1"/>
</dbReference>
<feature type="transmembrane region" description="Helical" evidence="5">
    <location>
        <begin position="394"/>
        <end position="413"/>
    </location>
</feature>
<evidence type="ECO:0000256" key="3">
    <source>
        <dbReference type="ARBA" id="ARBA00022989"/>
    </source>
</evidence>
<feature type="transmembrane region" description="Helical" evidence="5">
    <location>
        <begin position="70"/>
        <end position="89"/>
    </location>
</feature>
<protein>
    <recommendedName>
        <fullName evidence="6">O-antigen ligase-related domain-containing protein</fullName>
    </recommendedName>
</protein>
<gene>
    <name evidence="7" type="ORF">A2172_02485</name>
</gene>
<dbReference type="STRING" id="1802593.A2172_02485"/>
<reference evidence="7 8" key="1">
    <citation type="journal article" date="2016" name="Nat. Commun.">
        <title>Thousands of microbial genomes shed light on interconnected biogeochemical processes in an aquifer system.</title>
        <authorList>
            <person name="Anantharaman K."/>
            <person name="Brown C.T."/>
            <person name="Hug L.A."/>
            <person name="Sharon I."/>
            <person name="Castelle C.J."/>
            <person name="Probst A.J."/>
            <person name="Thomas B.C."/>
            <person name="Singh A."/>
            <person name="Wilkins M.J."/>
            <person name="Karaoz U."/>
            <person name="Brodie E.L."/>
            <person name="Williams K.H."/>
            <person name="Hubbard S.S."/>
            <person name="Banfield J.F."/>
        </authorList>
    </citation>
    <scope>NUCLEOTIDE SEQUENCE [LARGE SCALE GENOMIC DNA]</scope>
</reference>
<organism evidence="7 8">
    <name type="scientific">Candidatus Woykebacteria bacterium RBG_13_40_15</name>
    <dbReference type="NCBI Taxonomy" id="1802593"/>
    <lineage>
        <taxon>Bacteria</taxon>
        <taxon>Candidatus Woykeibacteriota</taxon>
    </lineage>
</organism>
<comment type="caution">
    <text evidence="7">The sequence shown here is derived from an EMBL/GenBank/DDBJ whole genome shotgun (WGS) entry which is preliminary data.</text>
</comment>
<dbReference type="InterPro" id="IPR007016">
    <property type="entry name" value="O-antigen_ligase-rel_domated"/>
</dbReference>
<feature type="transmembrane region" description="Helical" evidence="5">
    <location>
        <begin position="131"/>
        <end position="148"/>
    </location>
</feature>
<dbReference type="Gene3D" id="1.25.40.10">
    <property type="entry name" value="Tetratricopeptide repeat domain"/>
    <property type="match status" value="1"/>
</dbReference>
<dbReference type="GO" id="GO:0016020">
    <property type="term" value="C:membrane"/>
    <property type="evidence" value="ECO:0007669"/>
    <property type="project" value="UniProtKB-SubCell"/>
</dbReference>
<comment type="subcellular location">
    <subcellularLocation>
        <location evidence="1">Membrane</location>
        <topology evidence="1">Multi-pass membrane protein</topology>
    </subcellularLocation>
</comment>
<feature type="transmembrane region" description="Helical" evidence="5">
    <location>
        <begin position="235"/>
        <end position="252"/>
    </location>
</feature>
<accession>A0A1G1W6F1</accession>
<evidence type="ECO:0000313" key="7">
    <source>
        <dbReference type="EMBL" id="OGY23223.1"/>
    </source>
</evidence>
<feature type="transmembrane region" description="Helical" evidence="5">
    <location>
        <begin position="481"/>
        <end position="504"/>
    </location>
</feature>
<dbReference type="EMBL" id="MHCP01000028">
    <property type="protein sequence ID" value="OGY23223.1"/>
    <property type="molecule type" value="Genomic_DNA"/>
</dbReference>
<feature type="transmembrane region" description="Helical" evidence="5">
    <location>
        <begin position="212"/>
        <end position="229"/>
    </location>
</feature>
<dbReference type="InterPro" id="IPR011990">
    <property type="entry name" value="TPR-like_helical_dom_sf"/>
</dbReference>
<proteinExistence type="predicted"/>
<keyword evidence="3 5" id="KW-1133">Transmembrane helix</keyword>
<evidence type="ECO:0000256" key="5">
    <source>
        <dbReference type="SAM" id="Phobius"/>
    </source>
</evidence>
<evidence type="ECO:0000313" key="8">
    <source>
        <dbReference type="Proteomes" id="UP000176631"/>
    </source>
</evidence>
<evidence type="ECO:0000256" key="1">
    <source>
        <dbReference type="ARBA" id="ARBA00004141"/>
    </source>
</evidence>
<feature type="transmembrane region" description="Helical" evidence="5">
    <location>
        <begin position="442"/>
        <end position="461"/>
    </location>
</feature>
<feature type="transmembrane region" description="Helical" evidence="5">
    <location>
        <begin position="184"/>
        <end position="203"/>
    </location>
</feature>
<keyword evidence="2 5" id="KW-0812">Transmembrane</keyword>
<evidence type="ECO:0000256" key="4">
    <source>
        <dbReference type="ARBA" id="ARBA00023136"/>
    </source>
</evidence>
<evidence type="ECO:0000259" key="6">
    <source>
        <dbReference type="Pfam" id="PF04932"/>
    </source>
</evidence>
<dbReference type="Proteomes" id="UP000176631">
    <property type="component" value="Unassembled WGS sequence"/>
</dbReference>
<dbReference type="SUPFAM" id="SSF48452">
    <property type="entry name" value="TPR-like"/>
    <property type="match status" value="1"/>
</dbReference>
<feature type="domain" description="O-antigen ligase-related" evidence="6">
    <location>
        <begin position="217"/>
        <end position="398"/>
    </location>
</feature>
<dbReference type="InterPro" id="IPR051533">
    <property type="entry name" value="WaaL-like"/>
</dbReference>
<sequence length="699" mass="79770">MGNFKFPDKVIEYSFYALFFLVPLIWLPFNSELFEFNKMLLVYIATIAILVSWLLKSINEGSLTFKRTPLDLPIAVFLLANLASTIFSIDRQISIFGYYSRWNGGLLSTISYIILYYALVTFFNKEKIFQLLKILLLSSLFVAIYGVLQHQVAIKHTHISWKGVDQGFWAVNSYIQSFSTLGHANWLAAFLLMIIPFSFFFLWKGGRFLEQLFYTIILILAFIAFTFTYSRGGTIGFVGAMLVLFFGTLFVFRDKFLWNIKRRLINFSLIKIFPTNFIILLLVIAASWIATFYLFGNAFTLRGINISAIKTKNETQLASGSGSETGKIRLIVWEGALETFKHYPIFGSGVETFTLDYYKYRPVEHNLTGEWDFIYNKAHNEFVNYLATTGAVGFFSYLFLIFSFVVITTRFLIKGSSTEAKAFGIVAISSYAGYHAQNFFGFSVVAIALLFFTLPAFFFIATGEPKEHKIALRLKSSISNLVAKSLVILLGVFLIYFCFATWFADYYYNRGLSTTSDSESYKSFKIASTLRPDEPLYKADLGLSTINLAIKETEANARKEKIAESFNYLTESTNLAPSNIVIWQYRLEALYNLSQVVPAYTAQTVKTAEKIASFAPNEAEVQYNLANIYVFASQLKDAQKQLEKVVALKFNYKDAWKLLLEVDLQLNDQVSFKQHTVKLKSVLPLENKEILNGLDKKWL</sequence>
<feature type="transmembrane region" description="Helical" evidence="5">
    <location>
        <begin position="12"/>
        <end position="29"/>
    </location>
</feature>
<dbReference type="AlphaFoldDB" id="A0A1G1W6F1"/>
<dbReference type="PANTHER" id="PTHR37422:SF13">
    <property type="entry name" value="LIPOPOLYSACCHARIDE BIOSYNTHESIS PROTEIN PA4999-RELATED"/>
    <property type="match status" value="1"/>
</dbReference>
<dbReference type="PANTHER" id="PTHR37422">
    <property type="entry name" value="TEICHURONIC ACID BIOSYNTHESIS PROTEIN TUAE"/>
    <property type="match status" value="1"/>
</dbReference>